<dbReference type="Pfam" id="PF01627">
    <property type="entry name" value="Hpt"/>
    <property type="match status" value="1"/>
</dbReference>
<dbReference type="InterPro" id="IPR036641">
    <property type="entry name" value="HPT_dom_sf"/>
</dbReference>
<proteinExistence type="predicted"/>
<feature type="domain" description="HPt" evidence="1">
    <location>
        <begin position="39"/>
        <end position="90"/>
    </location>
</feature>
<dbReference type="InterPro" id="IPR008207">
    <property type="entry name" value="Sig_transdc_His_kin_Hpt_dom"/>
</dbReference>
<organism evidence="2 3">
    <name type="scientific">Caproicibacterium argilliputei</name>
    <dbReference type="NCBI Taxonomy" id="3030016"/>
    <lineage>
        <taxon>Bacteria</taxon>
        <taxon>Bacillati</taxon>
        <taxon>Bacillota</taxon>
        <taxon>Clostridia</taxon>
        <taxon>Eubacteriales</taxon>
        <taxon>Oscillospiraceae</taxon>
        <taxon>Caproicibacterium</taxon>
    </lineage>
</organism>
<gene>
    <name evidence="2" type="ORF">PXC00_09070</name>
</gene>
<sequence>MSRLIDLLNVYGADTAVTMERFLQDEALYQSCLQSFSADPAFDELRRALQKQDFTAAFNAAHTLKGVAGNLGLTPLFNTISTLVEALRAKEFSNVVQQHKAICLEKERMESILLCHN</sequence>
<reference evidence="2 3" key="1">
    <citation type="submission" date="2024-06" db="EMBL/GenBank/DDBJ databases">
        <title>Caproicibacterium argilliputei sp. nov, a novel caproic acid producing anaerobic bacterium isolated from pit mud.</title>
        <authorList>
            <person name="Xia S."/>
        </authorList>
    </citation>
    <scope>NUCLEOTIDE SEQUENCE [LARGE SCALE GENOMIC DNA]</scope>
    <source>
        <strain evidence="2 3">ZCY20-5</strain>
    </source>
</reference>
<accession>A0AA97D9M4</accession>
<evidence type="ECO:0000313" key="2">
    <source>
        <dbReference type="EMBL" id="WOC31371.1"/>
    </source>
</evidence>
<keyword evidence="3" id="KW-1185">Reference proteome</keyword>
<dbReference type="RefSeq" id="WP_275846473.1">
    <property type="nucleotide sequence ID" value="NZ_CP135996.1"/>
</dbReference>
<evidence type="ECO:0000259" key="1">
    <source>
        <dbReference type="Pfam" id="PF01627"/>
    </source>
</evidence>
<name>A0AA97D9M4_9FIRM</name>
<dbReference type="GO" id="GO:0000160">
    <property type="term" value="P:phosphorelay signal transduction system"/>
    <property type="evidence" value="ECO:0007669"/>
    <property type="project" value="InterPro"/>
</dbReference>
<dbReference type="SUPFAM" id="SSF47226">
    <property type="entry name" value="Histidine-containing phosphotransfer domain, HPT domain"/>
    <property type="match status" value="1"/>
</dbReference>
<dbReference type="Gene3D" id="1.20.120.160">
    <property type="entry name" value="HPT domain"/>
    <property type="match status" value="1"/>
</dbReference>
<reference evidence="3" key="2">
    <citation type="submission" date="2024-06" db="EMBL/GenBank/DDBJ databases">
        <title>Caproicibacterium argilliputei sp. nov, a novel caproic acid producing anaerobic bacterium isolated from pit mud.</title>
        <authorList>
            <person name="Zeng C."/>
        </authorList>
    </citation>
    <scope>NUCLEOTIDE SEQUENCE [LARGE SCALE GENOMIC DNA]</scope>
    <source>
        <strain evidence="3">ZCY20-5</strain>
    </source>
</reference>
<reference evidence="3" key="3">
    <citation type="submission" date="2024-06" db="EMBL/GenBank/DDBJ databases">
        <authorList>
            <person name="Zeng C."/>
        </authorList>
    </citation>
    <scope>NUCLEOTIDE SEQUENCE [LARGE SCALE GENOMIC DNA]</scope>
    <source>
        <strain evidence="3">ZCY20-5</strain>
    </source>
</reference>
<dbReference type="EMBL" id="CP135996">
    <property type="protein sequence ID" value="WOC31371.1"/>
    <property type="molecule type" value="Genomic_DNA"/>
</dbReference>
<dbReference type="KEGG" id="carl:PXC00_09070"/>
<protein>
    <submittedName>
        <fullName evidence="2">Hpt domain-containing protein</fullName>
    </submittedName>
</protein>
<dbReference type="AlphaFoldDB" id="A0AA97D9M4"/>
<evidence type="ECO:0000313" key="3">
    <source>
        <dbReference type="Proteomes" id="UP001300604"/>
    </source>
</evidence>
<dbReference type="Proteomes" id="UP001300604">
    <property type="component" value="Chromosome"/>
</dbReference>